<dbReference type="GO" id="GO:0016787">
    <property type="term" value="F:hydrolase activity"/>
    <property type="evidence" value="ECO:0007669"/>
    <property type="project" value="UniProtKB-KW"/>
</dbReference>
<dbReference type="EMBL" id="BAABJQ010000032">
    <property type="protein sequence ID" value="GAA5198151.1"/>
    <property type="molecule type" value="Genomic_DNA"/>
</dbReference>
<dbReference type="InterPro" id="IPR000073">
    <property type="entry name" value="AB_hydrolase_1"/>
</dbReference>
<name>A0ABP9SN16_9ACTN</name>
<protein>
    <submittedName>
        <fullName evidence="2">Alpha/beta hydrolase</fullName>
    </submittedName>
</protein>
<dbReference type="PANTHER" id="PTHR37017:SF11">
    <property type="entry name" value="ESTERASE_LIPASE_THIOESTERASE DOMAIN-CONTAINING PROTEIN"/>
    <property type="match status" value="1"/>
</dbReference>
<evidence type="ECO:0000259" key="1">
    <source>
        <dbReference type="Pfam" id="PF12697"/>
    </source>
</evidence>
<dbReference type="Pfam" id="PF12697">
    <property type="entry name" value="Abhydrolase_6"/>
    <property type="match status" value="1"/>
</dbReference>
<keyword evidence="2" id="KW-0378">Hydrolase</keyword>
<evidence type="ECO:0000313" key="3">
    <source>
        <dbReference type="Proteomes" id="UP001501570"/>
    </source>
</evidence>
<dbReference type="PANTHER" id="PTHR37017">
    <property type="entry name" value="AB HYDROLASE-1 DOMAIN-CONTAINING PROTEIN-RELATED"/>
    <property type="match status" value="1"/>
</dbReference>
<proteinExistence type="predicted"/>
<dbReference type="InterPro" id="IPR029058">
    <property type="entry name" value="AB_hydrolase_fold"/>
</dbReference>
<dbReference type="SUPFAM" id="SSF53474">
    <property type="entry name" value="alpha/beta-Hydrolases"/>
    <property type="match status" value="1"/>
</dbReference>
<comment type="caution">
    <text evidence="2">The sequence shown here is derived from an EMBL/GenBank/DDBJ whole genome shotgun (WGS) entry which is preliminary data.</text>
</comment>
<dbReference type="Gene3D" id="3.40.50.1820">
    <property type="entry name" value="alpha/beta hydrolase"/>
    <property type="match status" value="1"/>
</dbReference>
<dbReference type="InterPro" id="IPR052897">
    <property type="entry name" value="Sec-Metab_Biosynth_Hydrolase"/>
</dbReference>
<feature type="domain" description="AB hydrolase-1" evidence="1">
    <location>
        <begin position="7"/>
        <end position="224"/>
    </location>
</feature>
<keyword evidence="3" id="KW-1185">Reference proteome</keyword>
<dbReference type="RefSeq" id="WP_345637260.1">
    <property type="nucleotide sequence ID" value="NZ_BAABJQ010000032.1"/>
</dbReference>
<organism evidence="2 3">
    <name type="scientific">Rugosimonospora acidiphila</name>
    <dbReference type="NCBI Taxonomy" id="556531"/>
    <lineage>
        <taxon>Bacteria</taxon>
        <taxon>Bacillati</taxon>
        <taxon>Actinomycetota</taxon>
        <taxon>Actinomycetes</taxon>
        <taxon>Micromonosporales</taxon>
        <taxon>Micromonosporaceae</taxon>
        <taxon>Rugosimonospora</taxon>
    </lineage>
</organism>
<reference evidence="3" key="1">
    <citation type="journal article" date="2019" name="Int. J. Syst. Evol. Microbiol.">
        <title>The Global Catalogue of Microorganisms (GCM) 10K type strain sequencing project: providing services to taxonomists for standard genome sequencing and annotation.</title>
        <authorList>
            <consortium name="The Broad Institute Genomics Platform"/>
            <consortium name="The Broad Institute Genome Sequencing Center for Infectious Disease"/>
            <person name="Wu L."/>
            <person name="Ma J."/>
        </authorList>
    </citation>
    <scope>NUCLEOTIDE SEQUENCE [LARGE SCALE GENOMIC DNA]</scope>
    <source>
        <strain evidence="3">JCM 18304</strain>
    </source>
</reference>
<accession>A0ABP9SN16</accession>
<sequence>MPNFPSLVLVHGSWHGPWMWEPLIDALPGVDVHALALPATGEDPATLGDLYDDAATVAAAIAAIDGPVVVLGHSSGGIPVTEAATADNVRRLIYLAAFQLDTGESLFSSVGSTPAPWWRVHEREGLRSKGYVVPLRPEEIFFNDCDPQDAKRHASRLTLQSWAAKTQPLTRAAWRSIPSTYVVCEADNAIPVFGQEAMAQRADKVVRLNAGHDSFLSKPAEVAALIREELSALV</sequence>
<dbReference type="Proteomes" id="UP001501570">
    <property type="component" value="Unassembled WGS sequence"/>
</dbReference>
<gene>
    <name evidence="2" type="ORF">GCM10023322_70880</name>
</gene>
<evidence type="ECO:0000313" key="2">
    <source>
        <dbReference type="EMBL" id="GAA5198151.1"/>
    </source>
</evidence>